<comment type="caution">
    <text evidence="1">The sequence shown here is derived from an EMBL/GenBank/DDBJ whole genome shotgun (WGS) entry which is preliminary data.</text>
</comment>
<accession>A0A409WXF8</accession>
<dbReference type="EMBL" id="NHYE01004641">
    <property type="protein sequence ID" value="PPQ83204.1"/>
    <property type="molecule type" value="Genomic_DNA"/>
</dbReference>
<evidence type="ECO:0000313" key="2">
    <source>
        <dbReference type="Proteomes" id="UP000284706"/>
    </source>
</evidence>
<gene>
    <name evidence="1" type="ORF">CVT26_015859</name>
</gene>
<evidence type="ECO:0000313" key="1">
    <source>
        <dbReference type="EMBL" id="PPQ83204.1"/>
    </source>
</evidence>
<keyword evidence="2" id="KW-1185">Reference proteome</keyword>
<protein>
    <submittedName>
        <fullName evidence="1">Uncharacterized protein</fullName>
    </submittedName>
</protein>
<reference evidence="1 2" key="1">
    <citation type="journal article" date="2018" name="Evol. Lett.">
        <title>Horizontal gene cluster transfer increased hallucinogenic mushroom diversity.</title>
        <authorList>
            <person name="Reynolds H.T."/>
            <person name="Vijayakumar V."/>
            <person name="Gluck-Thaler E."/>
            <person name="Korotkin H.B."/>
            <person name="Matheny P.B."/>
            <person name="Slot J.C."/>
        </authorList>
    </citation>
    <scope>NUCLEOTIDE SEQUENCE [LARGE SCALE GENOMIC DNA]</scope>
    <source>
        <strain evidence="1 2">SRW20</strain>
    </source>
</reference>
<proteinExistence type="predicted"/>
<dbReference type="Proteomes" id="UP000284706">
    <property type="component" value="Unassembled WGS sequence"/>
</dbReference>
<name>A0A409WXF8_9AGAR</name>
<dbReference type="InterPro" id="IPR008926">
    <property type="entry name" value="RNR_R1-su_N"/>
</dbReference>
<dbReference type="AlphaFoldDB" id="A0A409WXF8"/>
<sequence>MRMKIDPGLIIYELKKAAIPVLPLKDIRRKLHIACASLSHRHPAYEKLAAALALKELYDETPATFEESFDLLQQADPPILSETYIIKTRDMISSGHIKGIIMPERDEELSQ</sequence>
<organism evidence="1 2">
    <name type="scientific">Gymnopilus dilepis</name>
    <dbReference type="NCBI Taxonomy" id="231916"/>
    <lineage>
        <taxon>Eukaryota</taxon>
        <taxon>Fungi</taxon>
        <taxon>Dikarya</taxon>
        <taxon>Basidiomycota</taxon>
        <taxon>Agaricomycotina</taxon>
        <taxon>Agaricomycetes</taxon>
        <taxon>Agaricomycetidae</taxon>
        <taxon>Agaricales</taxon>
        <taxon>Agaricineae</taxon>
        <taxon>Hymenogastraceae</taxon>
        <taxon>Gymnopilus</taxon>
    </lineage>
</organism>
<dbReference type="InParanoid" id="A0A409WXF8"/>
<dbReference type="SUPFAM" id="SSF48168">
    <property type="entry name" value="R1 subunit of ribonucleotide reductase, N-terminal domain"/>
    <property type="match status" value="1"/>
</dbReference>